<gene>
    <name evidence="10" type="ORF">WP8W18C01_09370</name>
</gene>
<evidence type="ECO:0000256" key="2">
    <source>
        <dbReference type="ARBA" id="ARBA00022448"/>
    </source>
</evidence>
<dbReference type="InterPro" id="IPR005892">
    <property type="entry name" value="Gly-betaine_transp_ATP-bd"/>
</dbReference>
<name>A0A6S5TN43_PSEPU</name>
<feature type="domain" description="CBS" evidence="9">
    <location>
        <begin position="257"/>
        <end position="313"/>
    </location>
</feature>
<keyword evidence="7" id="KW-0472">Membrane</keyword>
<evidence type="ECO:0000256" key="5">
    <source>
        <dbReference type="ARBA" id="ARBA00022840"/>
    </source>
</evidence>
<dbReference type="GeneID" id="93542644"/>
<dbReference type="FunFam" id="3.40.50.300:FF:000201">
    <property type="entry name" value="Glycine betaine/L-proline ABC transporter ATP-binding protein"/>
    <property type="match status" value="1"/>
</dbReference>
<dbReference type="SMART" id="SM00116">
    <property type="entry name" value="CBS"/>
    <property type="match status" value="2"/>
</dbReference>
<comment type="catalytic activity">
    <reaction evidence="7">
        <text>a quaternary ammonium(out) + ATP + H2O = a quaternary ammonium(in) + ADP + phosphate + H(+)</text>
        <dbReference type="Rhea" id="RHEA:11036"/>
        <dbReference type="ChEBI" id="CHEBI:15377"/>
        <dbReference type="ChEBI" id="CHEBI:15378"/>
        <dbReference type="ChEBI" id="CHEBI:30616"/>
        <dbReference type="ChEBI" id="CHEBI:35267"/>
        <dbReference type="ChEBI" id="CHEBI:43474"/>
        <dbReference type="ChEBI" id="CHEBI:456216"/>
    </reaction>
</comment>
<dbReference type="Gene3D" id="3.40.50.300">
    <property type="entry name" value="P-loop containing nucleotide triphosphate hydrolases"/>
    <property type="match status" value="1"/>
</dbReference>
<keyword evidence="5 7" id="KW-0067">ATP-binding</keyword>
<keyword evidence="3" id="KW-0677">Repeat</keyword>
<evidence type="ECO:0000256" key="6">
    <source>
        <dbReference type="PROSITE-ProRule" id="PRU00703"/>
    </source>
</evidence>
<comment type="subcellular location">
    <subcellularLocation>
        <location evidence="7">Cell inner membrane</location>
        <topology evidence="7">Peripheral membrane protein</topology>
    </subcellularLocation>
</comment>
<dbReference type="SUPFAM" id="SSF52540">
    <property type="entry name" value="P-loop containing nucleoside triphosphate hydrolases"/>
    <property type="match status" value="1"/>
</dbReference>
<dbReference type="PROSITE" id="PS51371">
    <property type="entry name" value="CBS"/>
    <property type="match status" value="1"/>
</dbReference>
<evidence type="ECO:0000259" key="9">
    <source>
        <dbReference type="PROSITE" id="PS51371"/>
    </source>
</evidence>
<evidence type="ECO:0000256" key="4">
    <source>
        <dbReference type="ARBA" id="ARBA00022741"/>
    </source>
</evidence>
<accession>A0A6S5TN43</accession>
<dbReference type="PANTHER" id="PTHR43117">
    <property type="entry name" value="OSMOPROTECTANT IMPORT ATP-BINDING PROTEIN OSMV"/>
    <property type="match status" value="1"/>
</dbReference>
<proteinExistence type="inferred from homology"/>
<dbReference type="AlphaFoldDB" id="A0A6S5TN43"/>
<dbReference type="RefSeq" id="WP_090345298.1">
    <property type="nucleotide sequence ID" value="NZ_AP022055.1"/>
</dbReference>
<comment type="subunit">
    <text evidence="7">The complex is probably composed of two ATP-binding proteins, two transmembrane proteins and a solute-binding protein.</text>
</comment>
<dbReference type="EMBL" id="AP022227">
    <property type="protein sequence ID" value="BBT38596.1"/>
    <property type="molecule type" value="Genomic_DNA"/>
</dbReference>
<sequence length="386" mass="43147">MIELKNLSKTFNVNGKDVKAVDAVSLTVNEGEICVFLGPSGCGKSTTLKMINRLITPTSGQVLINGEDTSALDEVTLRRHIGYVIQQIGLFPNMTIEENITVVPRLLGWDKQRCHERARELMHMIKLEPKQYLQRYPRELSGGQQQRIGVIRALAAEAPVLLMDEPFGAVDPINREMIQNEFFEMQRALNKTVIMVSHDIDEAIKLGDKIAIFRAGKLLQLDHPDTLLAHPVDDFVSNFVGQDSTLKRLLLVRAEDAADNAPSLSPETPVSDALELMDEHDRRYVVVTDAQNRALGYVRRRDLHRQQGSCGDFLRPFNATAAHDEHLRILLSRMYEFNRAWLPVLDAEQVFLGEVTQESIAAYLSSGRSRGGKTSIVSPAEAVVAL</sequence>
<dbReference type="GO" id="GO:0031460">
    <property type="term" value="P:glycine betaine transport"/>
    <property type="evidence" value="ECO:0007669"/>
    <property type="project" value="InterPro"/>
</dbReference>
<dbReference type="GO" id="GO:0006865">
    <property type="term" value="P:amino acid transport"/>
    <property type="evidence" value="ECO:0007669"/>
    <property type="project" value="UniProtKB-UniRule"/>
</dbReference>
<dbReference type="Gene3D" id="3.10.580.10">
    <property type="entry name" value="CBS-domain"/>
    <property type="match status" value="1"/>
</dbReference>
<dbReference type="InterPro" id="IPR017871">
    <property type="entry name" value="ABC_transporter-like_CS"/>
</dbReference>
<evidence type="ECO:0000313" key="10">
    <source>
        <dbReference type="EMBL" id="BBT38596.1"/>
    </source>
</evidence>
<dbReference type="GO" id="GO:0006970">
    <property type="term" value="P:response to osmotic stress"/>
    <property type="evidence" value="ECO:0007669"/>
    <property type="project" value="UniProtKB-ARBA"/>
</dbReference>
<feature type="domain" description="ABC transporter" evidence="8">
    <location>
        <begin position="2"/>
        <end position="240"/>
    </location>
</feature>
<dbReference type="Proteomes" id="UP000515680">
    <property type="component" value="Chromosome"/>
</dbReference>
<keyword evidence="2 7" id="KW-0813">Transport</keyword>
<dbReference type="NCBIfam" id="TIGR01186">
    <property type="entry name" value="proV"/>
    <property type="match status" value="1"/>
</dbReference>
<organism evidence="10 11">
    <name type="scientific">Pseudomonas putida</name>
    <name type="common">Arthrobacter siderocapsulatus</name>
    <dbReference type="NCBI Taxonomy" id="303"/>
    <lineage>
        <taxon>Bacteria</taxon>
        <taxon>Pseudomonadati</taxon>
        <taxon>Pseudomonadota</taxon>
        <taxon>Gammaproteobacteria</taxon>
        <taxon>Pseudomonadales</taxon>
        <taxon>Pseudomonadaceae</taxon>
        <taxon>Pseudomonas</taxon>
    </lineage>
</organism>
<dbReference type="SMART" id="SM00382">
    <property type="entry name" value="AAA"/>
    <property type="match status" value="1"/>
</dbReference>
<reference evidence="10 11" key="1">
    <citation type="submission" date="2019-12" db="EMBL/GenBank/DDBJ databases">
        <title>complete genome sequences of Pseudomonas putida str. WP8-W18-CRE-01 isolated from wastewater treatment plant effluent.</title>
        <authorList>
            <person name="Sekizuka T."/>
            <person name="Itokawa K."/>
            <person name="Yatsu K."/>
            <person name="Inamine Y."/>
            <person name="Kuroda M."/>
        </authorList>
    </citation>
    <scope>NUCLEOTIDE SEQUENCE [LARGE SCALE GENOMIC DNA]</scope>
    <source>
        <strain evidence="10 11">WP8-W18-CRE-01</strain>
    </source>
</reference>
<dbReference type="SUPFAM" id="SSF54631">
    <property type="entry name" value="CBS-domain pair"/>
    <property type="match status" value="1"/>
</dbReference>
<dbReference type="CDD" id="cd04582">
    <property type="entry name" value="CBS_pair_ABC_OpuCA_assoc"/>
    <property type="match status" value="1"/>
</dbReference>
<dbReference type="PROSITE" id="PS00211">
    <property type="entry name" value="ABC_TRANSPORTER_1"/>
    <property type="match status" value="1"/>
</dbReference>
<keyword evidence="7" id="KW-1003">Cell membrane</keyword>
<dbReference type="FunFam" id="3.10.580.10:FF:000034">
    <property type="entry name" value="Glycine betaine/choline ABC transporter ATP-binding protein"/>
    <property type="match status" value="1"/>
</dbReference>
<dbReference type="InterPro" id="IPR027417">
    <property type="entry name" value="P-loop_NTPase"/>
</dbReference>
<evidence type="ECO:0000256" key="7">
    <source>
        <dbReference type="RuleBase" id="RU369116"/>
    </source>
</evidence>
<dbReference type="Pfam" id="PF00571">
    <property type="entry name" value="CBS"/>
    <property type="match status" value="1"/>
</dbReference>
<dbReference type="InterPro" id="IPR003439">
    <property type="entry name" value="ABC_transporter-like_ATP-bd"/>
</dbReference>
<keyword evidence="6" id="KW-0129">CBS domain</keyword>
<evidence type="ECO:0000313" key="11">
    <source>
        <dbReference type="Proteomes" id="UP000515680"/>
    </source>
</evidence>
<dbReference type="GO" id="GO:0005886">
    <property type="term" value="C:plasma membrane"/>
    <property type="evidence" value="ECO:0007669"/>
    <property type="project" value="UniProtKB-SubCell"/>
</dbReference>
<keyword evidence="4 7" id="KW-0547">Nucleotide-binding</keyword>
<dbReference type="InterPro" id="IPR003593">
    <property type="entry name" value="AAA+_ATPase"/>
</dbReference>
<evidence type="ECO:0000259" key="8">
    <source>
        <dbReference type="PROSITE" id="PS50893"/>
    </source>
</evidence>
<comment type="similarity">
    <text evidence="1 7">Belongs to the ABC transporter superfamily.</text>
</comment>
<evidence type="ECO:0000256" key="3">
    <source>
        <dbReference type="ARBA" id="ARBA00022737"/>
    </source>
</evidence>
<protein>
    <recommendedName>
        <fullName evidence="7">Quaternary amine transport ATP-binding protein</fullName>
        <ecNumber evidence="7">7.6.2.9</ecNumber>
    </recommendedName>
</protein>
<dbReference type="InterPro" id="IPR046342">
    <property type="entry name" value="CBS_dom_sf"/>
</dbReference>
<keyword evidence="7" id="KW-0997">Cell inner membrane</keyword>
<dbReference type="PANTHER" id="PTHR43117:SF4">
    <property type="entry name" value="OSMOPROTECTANT IMPORT ATP-BINDING PROTEIN OSMV"/>
    <property type="match status" value="1"/>
</dbReference>
<dbReference type="InterPro" id="IPR000644">
    <property type="entry name" value="CBS_dom"/>
</dbReference>
<dbReference type="GO" id="GO:0015418">
    <property type="term" value="F:ABC-type quaternary ammonium compound transporting activity"/>
    <property type="evidence" value="ECO:0007669"/>
    <property type="project" value="UniProtKB-EC"/>
</dbReference>
<dbReference type="PROSITE" id="PS50893">
    <property type="entry name" value="ABC_TRANSPORTER_2"/>
    <property type="match status" value="1"/>
</dbReference>
<dbReference type="EC" id="7.6.2.9" evidence="7"/>
<dbReference type="GO" id="GO:0016887">
    <property type="term" value="F:ATP hydrolysis activity"/>
    <property type="evidence" value="ECO:0007669"/>
    <property type="project" value="UniProtKB-UniRule"/>
</dbReference>
<evidence type="ECO:0000256" key="1">
    <source>
        <dbReference type="ARBA" id="ARBA00005417"/>
    </source>
</evidence>
<dbReference type="GO" id="GO:0005524">
    <property type="term" value="F:ATP binding"/>
    <property type="evidence" value="ECO:0007669"/>
    <property type="project" value="UniProtKB-UniRule"/>
</dbReference>
<dbReference type="Pfam" id="PF00005">
    <property type="entry name" value="ABC_tran"/>
    <property type="match status" value="1"/>
</dbReference>